<gene>
    <name evidence="4" type="ORF">PO878_17485</name>
</gene>
<sequence length="148" mass="15870">MTDLEDRYDPAIADAMLKAGNGAAGGLPDHLGIQHVRFEPGRLYCTATIDPSLLTPFGNAHGGVTAAIVDHVTGVVVYPLMERGQWAATTEIKVNYLAPLKAETVEAEASVLAMTRRSAVVRCEIYRRDAGRRVLAAAQATLTIVDPR</sequence>
<dbReference type="Proteomes" id="UP001216390">
    <property type="component" value="Chromosome"/>
</dbReference>
<dbReference type="Gene3D" id="3.10.129.10">
    <property type="entry name" value="Hotdog Thioesterase"/>
    <property type="match status" value="1"/>
</dbReference>
<dbReference type="PANTHER" id="PTHR21660">
    <property type="entry name" value="THIOESTERASE SUPERFAMILY MEMBER-RELATED"/>
    <property type="match status" value="1"/>
</dbReference>
<accession>A0AAE9YEA5</accession>
<organism evidence="4 5">
    <name type="scientific">Iamia majanohamensis</name>
    <dbReference type="NCBI Taxonomy" id="467976"/>
    <lineage>
        <taxon>Bacteria</taxon>
        <taxon>Bacillati</taxon>
        <taxon>Actinomycetota</taxon>
        <taxon>Acidimicrobiia</taxon>
        <taxon>Acidimicrobiales</taxon>
        <taxon>Iamiaceae</taxon>
        <taxon>Iamia</taxon>
    </lineage>
</organism>
<evidence type="ECO:0000313" key="4">
    <source>
        <dbReference type="EMBL" id="WCO66296.1"/>
    </source>
</evidence>
<dbReference type="SUPFAM" id="SSF54637">
    <property type="entry name" value="Thioesterase/thiol ester dehydrase-isomerase"/>
    <property type="match status" value="1"/>
</dbReference>
<evidence type="ECO:0000256" key="2">
    <source>
        <dbReference type="ARBA" id="ARBA00022801"/>
    </source>
</evidence>
<dbReference type="RefSeq" id="WP_272735819.1">
    <property type="nucleotide sequence ID" value="NZ_CP116942.1"/>
</dbReference>
<dbReference type="InterPro" id="IPR003736">
    <property type="entry name" value="PAAI_dom"/>
</dbReference>
<dbReference type="InterPro" id="IPR006683">
    <property type="entry name" value="Thioestr_dom"/>
</dbReference>
<evidence type="ECO:0000313" key="5">
    <source>
        <dbReference type="Proteomes" id="UP001216390"/>
    </source>
</evidence>
<feature type="domain" description="Thioesterase" evidence="3">
    <location>
        <begin position="57"/>
        <end position="129"/>
    </location>
</feature>
<keyword evidence="2" id="KW-0378">Hydrolase</keyword>
<dbReference type="InterPro" id="IPR029069">
    <property type="entry name" value="HotDog_dom_sf"/>
</dbReference>
<comment type="similarity">
    <text evidence="1">Belongs to the thioesterase PaaI family.</text>
</comment>
<proteinExistence type="inferred from homology"/>
<dbReference type="EMBL" id="CP116942">
    <property type="protein sequence ID" value="WCO66296.1"/>
    <property type="molecule type" value="Genomic_DNA"/>
</dbReference>
<dbReference type="NCBIfam" id="TIGR00369">
    <property type="entry name" value="unchar_dom_1"/>
    <property type="match status" value="1"/>
</dbReference>
<keyword evidence="5" id="KW-1185">Reference proteome</keyword>
<dbReference type="CDD" id="cd03443">
    <property type="entry name" value="PaaI_thioesterase"/>
    <property type="match status" value="1"/>
</dbReference>
<reference evidence="4" key="1">
    <citation type="submission" date="2023-01" db="EMBL/GenBank/DDBJ databases">
        <title>The diversity of Class Acidimicrobiia in South China Sea sediment environments and the proposal of Iamia marina sp. nov., a novel species of the genus Iamia.</title>
        <authorList>
            <person name="He Y."/>
            <person name="Tian X."/>
        </authorList>
    </citation>
    <scope>NUCLEOTIDE SEQUENCE</scope>
    <source>
        <strain evidence="4">DSM 19957</strain>
    </source>
</reference>
<name>A0AAE9YEA5_9ACTN</name>
<protein>
    <submittedName>
        <fullName evidence="4">PaaI family thioesterase</fullName>
    </submittedName>
</protein>
<dbReference type="AlphaFoldDB" id="A0AAE9YEA5"/>
<dbReference type="PANTHER" id="PTHR21660:SF1">
    <property type="entry name" value="ACYL-COENZYME A THIOESTERASE 13"/>
    <property type="match status" value="1"/>
</dbReference>
<dbReference type="KEGG" id="ima:PO878_17485"/>
<dbReference type="InterPro" id="IPR039298">
    <property type="entry name" value="ACOT13"/>
</dbReference>
<dbReference type="Pfam" id="PF03061">
    <property type="entry name" value="4HBT"/>
    <property type="match status" value="1"/>
</dbReference>
<evidence type="ECO:0000259" key="3">
    <source>
        <dbReference type="Pfam" id="PF03061"/>
    </source>
</evidence>
<dbReference type="GO" id="GO:0047617">
    <property type="term" value="F:fatty acyl-CoA hydrolase activity"/>
    <property type="evidence" value="ECO:0007669"/>
    <property type="project" value="InterPro"/>
</dbReference>
<evidence type="ECO:0000256" key="1">
    <source>
        <dbReference type="ARBA" id="ARBA00008324"/>
    </source>
</evidence>